<evidence type="ECO:0000256" key="3">
    <source>
        <dbReference type="ARBA" id="ARBA00022801"/>
    </source>
</evidence>
<dbReference type="Gene3D" id="3.30.1460.10">
    <property type="match status" value="1"/>
</dbReference>
<evidence type="ECO:0000313" key="4">
    <source>
        <dbReference type="EMBL" id="NER18103.1"/>
    </source>
</evidence>
<dbReference type="EMBL" id="JAABOQ010000005">
    <property type="protein sequence ID" value="NER18103.1"/>
    <property type="molecule type" value="Genomic_DNA"/>
</dbReference>
<evidence type="ECO:0000256" key="2">
    <source>
        <dbReference type="ARBA" id="ARBA00022670"/>
    </source>
</evidence>
<dbReference type="Gene3D" id="2.40.10.10">
    <property type="entry name" value="Trypsin-like serine proteases"/>
    <property type="match status" value="2"/>
</dbReference>
<dbReference type="PANTHER" id="PTHR43343">
    <property type="entry name" value="PEPTIDASE S12"/>
    <property type="match status" value="1"/>
</dbReference>
<dbReference type="SUPFAM" id="SSF50494">
    <property type="entry name" value="Trypsin-like serine proteases"/>
    <property type="match status" value="1"/>
</dbReference>
<dbReference type="InterPro" id="IPR051201">
    <property type="entry name" value="Chloro_Bact_Ser_Proteases"/>
</dbReference>
<dbReference type="AlphaFoldDB" id="A0A6M0CMA9"/>
<evidence type="ECO:0000256" key="1">
    <source>
        <dbReference type="ARBA" id="ARBA00010541"/>
    </source>
</evidence>
<dbReference type="PRINTS" id="PR00834">
    <property type="entry name" value="PROTEASES2C"/>
</dbReference>
<keyword evidence="2 4" id="KW-0645">Protease</keyword>
<proteinExistence type="inferred from homology"/>
<gene>
    <name evidence="4" type="ORF">GWK10_12835</name>
</gene>
<dbReference type="Pfam" id="PF13365">
    <property type="entry name" value="Trypsin_2"/>
    <property type="match status" value="1"/>
</dbReference>
<evidence type="ECO:0000313" key="5">
    <source>
        <dbReference type="Proteomes" id="UP000474296"/>
    </source>
</evidence>
<sequence length="362" mass="40679">MQTLEILKDATFKILTARGTGSGFYLKEENLILTNHHVVEGFQEVAVEDDDKNRILGRVILTNPDMDIAILRLAKKLEVEHGISIDDTLIPSRQQKVFALGYPFGMPFTITEGIVSNPEQHMNGKHFVQTDAAINPGNSGGPLVTQDGKLVGINSSKFNNADNVGFAIPTKAVKEAIDSVKKNEEDKFSLQCPSCGNLSYEVKEFCDNCGATLQKDVFDVLALTEFSQFIEDSLAELDVNPVLTRAGHEFWEFHQGSSLIRVFVMDRNYLYLTSPINNLPKQNLEELYKYLISSDQGEFNLGVYKNTIFVSYRIHMTDIFKDDDTKADIKNKIKALALKADELDDFFVDEYNCTMSTYARNV</sequence>
<dbReference type="SUPFAM" id="SSF69635">
    <property type="entry name" value="Type III secretory system chaperone-like"/>
    <property type="match status" value="1"/>
</dbReference>
<accession>A0A6M0CMA9</accession>
<keyword evidence="3" id="KW-0378">Hydrolase</keyword>
<comment type="caution">
    <text evidence="4">The sequence shown here is derived from an EMBL/GenBank/DDBJ whole genome shotgun (WGS) entry which is preliminary data.</text>
</comment>
<keyword evidence="5" id="KW-1185">Reference proteome</keyword>
<dbReference type="GO" id="GO:0004252">
    <property type="term" value="F:serine-type endopeptidase activity"/>
    <property type="evidence" value="ECO:0007669"/>
    <property type="project" value="InterPro"/>
</dbReference>
<comment type="similarity">
    <text evidence="1">Belongs to the peptidase S1C family.</text>
</comment>
<dbReference type="RefSeq" id="WP_164032783.1">
    <property type="nucleotide sequence ID" value="NZ_JAABOQ010000005.1"/>
</dbReference>
<dbReference type="PANTHER" id="PTHR43343:SF3">
    <property type="entry name" value="PROTEASE DO-LIKE 8, CHLOROPLASTIC"/>
    <property type="match status" value="1"/>
</dbReference>
<reference evidence="4 5" key="1">
    <citation type="submission" date="2020-01" db="EMBL/GenBank/DDBJ databases">
        <title>Spongiivirga citrea KCTC 32990T.</title>
        <authorList>
            <person name="Wang G."/>
        </authorList>
    </citation>
    <scope>NUCLEOTIDE SEQUENCE [LARGE SCALE GENOMIC DNA]</scope>
    <source>
        <strain evidence="4 5">KCTC 32990</strain>
    </source>
</reference>
<dbReference type="InterPro" id="IPR001940">
    <property type="entry name" value="Peptidase_S1C"/>
</dbReference>
<organism evidence="4 5">
    <name type="scientific">Spongiivirga citrea</name>
    <dbReference type="NCBI Taxonomy" id="1481457"/>
    <lineage>
        <taxon>Bacteria</taxon>
        <taxon>Pseudomonadati</taxon>
        <taxon>Bacteroidota</taxon>
        <taxon>Flavobacteriia</taxon>
        <taxon>Flavobacteriales</taxon>
        <taxon>Flavobacteriaceae</taxon>
        <taxon>Spongiivirga</taxon>
    </lineage>
</organism>
<dbReference type="Proteomes" id="UP000474296">
    <property type="component" value="Unassembled WGS sequence"/>
</dbReference>
<dbReference type="InterPro" id="IPR009003">
    <property type="entry name" value="Peptidase_S1_PA"/>
</dbReference>
<dbReference type="GO" id="GO:0006508">
    <property type="term" value="P:proteolysis"/>
    <property type="evidence" value="ECO:0007669"/>
    <property type="project" value="UniProtKB-KW"/>
</dbReference>
<dbReference type="InterPro" id="IPR043504">
    <property type="entry name" value="Peptidase_S1_PA_chymotrypsin"/>
</dbReference>
<protein>
    <submittedName>
        <fullName evidence="4">Trypsin-like serine protease</fullName>
    </submittedName>
</protein>
<name>A0A6M0CMA9_9FLAO</name>